<name>A0ABW5Z6F1_9FLAO</name>
<organism evidence="1 2">
    <name type="scientific">Flavobacterium ardleyense</name>
    <dbReference type="NCBI Taxonomy" id="2038737"/>
    <lineage>
        <taxon>Bacteria</taxon>
        <taxon>Pseudomonadati</taxon>
        <taxon>Bacteroidota</taxon>
        <taxon>Flavobacteriia</taxon>
        <taxon>Flavobacteriales</taxon>
        <taxon>Flavobacteriaceae</taxon>
        <taxon>Flavobacterium</taxon>
    </lineage>
</organism>
<dbReference type="EMBL" id="JBHUOL010000006">
    <property type="protein sequence ID" value="MFD2907638.1"/>
    <property type="molecule type" value="Genomic_DNA"/>
</dbReference>
<comment type="caution">
    <text evidence="1">The sequence shown here is derived from an EMBL/GenBank/DDBJ whole genome shotgun (WGS) entry which is preliminary data.</text>
</comment>
<dbReference type="RefSeq" id="WP_379804076.1">
    <property type="nucleotide sequence ID" value="NZ_JBHUOL010000006.1"/>
</dbReference>
<gene>
    <name evidence="1" type="ORF">ACFSX9_02715</name>
</gene>
<accession>A0ABW5Z6F1</accession>
<reference evidence="2" key="1">
    <citation type="journal article" date="2019" name="Int. J. Syst. Evol. Microbiol.">
        <title>The Global Catalogue of Microorganisms (GCM) 10K type strain sequencing project: providing services to taxonomists for standard genome sequencing and annotation.</title>
        <authorList>
            <consortium name="The Broad Institute Genomics Platform"/>
            <consortium name="The Broad Institute Genome Sequencing Center for Infectious Disease"/>
            <person name="Wu L."/>
            <person name="Ma J."/>
        </authorList>
    </citation>
    <scope>NUCLEOTIDE SEQUENCE [LARGE SCALE GENOMIC DNA]</scope>
    <source>
        <strain evidence="2">KCTC 52644</strain>
    </source>
</reference>
<protein>
    <submittedName>
        <fullName evidence="1">Uncharacterized protein</fullName>
    </submittedName>
</protein>
<keyword evidence="2" id="KW-1185">Reference proteome</keyword>
<evidence type="ECO:0000313" key="2">
    <source>
        <dbReference type="Proteomes" id="UP001597549"/>
    </source>
</evidence>
<sequence>MNFRNIIIEQIFQKYKDTYSRISASFEDFKQTTIYTEFPNATLGESIDIKSDLNTIKVFFVTTNSSLTFTTEANSVKYNFDDEFCICAFVLNEDYGKSQITSKYFIDEVVDFFVNTDIKFKNFPQFNSKYSCSSLNNNEFQAKISKEIVDLFVAFDKDLTVEFNDRRCFIKTKRPIRYLRTNLEIIEFSFKLKSVLNNKIH</sequence>
<dbReference type="Proteomes" id="UP001597549">
    <property type="component" value="Unassembled WGS sequence"/>
</dbReference>
<proteinExistence type="predicted"/>
<evidence type="ECO:0000313" key="1">
    <source>
        <dbReference type="EMBL" id="MFD2907638.1"/>
    </source>
</evidence>